<reference evidence="2" key="2">
    <citation type="submission" date="2018-10" db="UniProtKB">
        <authorList>
            <consortium name="EnsemblPlants"/>
        </authorList>
    </citation>
    <scope>IDENTIFICATION</scope>
</reference>
<dbReference type="Gramene" id="TraesWEE_scaffold_050817_01G000200.1">
    <property type="protein sequence ID" value="TraesWEE_scaffold_050817_01G000200.1"/>
    <property type="gene ID" value="TraesWEE_scaffold_050817_01G000200"/>
</dbReference>
<dbReference type="PANTHER" id="PTHR47072">
    <property type="match status" value="1"/>
</dbReference>
<dbReference type="InterPro" id="IPR024752">
    <property type="entry name" value="Myb/SANT-like_dom"/>
</dbReference>
<organism evidence="2">
    <name type="scientific">Triticum aestivum</name>
    <name type="common">Wheat</name>
    <dbReference type="NCBI Taxonomy" id="4565"/>
    <lineage>
        <taxon>Eukaryota</taxon>
        <taxon>Viridiplantae</taxon>
        <taxon>Streptophyta</taxon>
        <taxon>Embryophyta</taxon>
        <taxon>Tracheophyta</taxon>
        <taxon>Spermatophyta</taxon>
        <taxon>Magnoliopsida</taxon>
        <taxon>Liliopsida</taxon>
        <taxon>Poales</taxon>
        <taxon>Poaceae</taxon>
        <taxon>BOP clade</taxon>
        <taxon>Pooideae</taxon>
        <taxon>Triticodae</taxon>
        <taxon>Triticeae</taxon>
        <taxon>Triticinae</taxon>
        <taxon>Triticum</taxon>
    </lineage>
</organism>
<evidence type="ECO:0000313" key="3">
    <source>
        <dbReference type="Proteomes" id="UP000019116"/>
    </source>
</evidence>
<sequence>MSKNSSRAKWNHQMKAYLIEQLRDHDVPKYRTQNAWSKEAWTNIVAKFNQRFDVSFTVVQVKQKEQDLNRDFKAIKDLISESGFGWDRDRKMVVAPDNVWAALEARKNKDALFWRGKSFPYYEDIFALYDGRYAQGRSCHGMGYYANKATQLSQLPTSHSPQQQGL</sequence>
<dbReference type="Gramene" id="TraesCS2A02G188300.1">
    <property type="protein sequence ID" value="TraesCS2A02G188300.1"/>
    <property type="gene ID" value="TraesCS2A02G188300"/>
</dbReference>
<protein>
    <recommendedName>
        <fullName evidence="1">Myb/SANT-like domain-containing protein</fullName>
    </recommendedName>
</protein>
<feature type="domain" description="Myb/SANT-like" evidence="1">
    <location>
        <begin position="9"/>
        <end position="102"/>
    </location>
</feature>
<evidence type="ECO:0000313" key="2">
    <source>
        <dbReference type="EnsemblPlants" id="TraesCS2A02G188300.1"/>
    </source>
</evidence>
<accession>A0A3B6AV44</accession>
<dbReference type="EnsemblPlants" id="TraesCS2A02G188300.1">
    <property type="protein sequence ID" value="TraesCS2A02G188300.1"/>
    <property type="gene ID" value="TraesCS2A02G188300"/>
</dbReference>
<proteinExistence type="predicted"/>
<dbReference type="AlphaFoldDB" id="A0A3B6AV44"/>
<dbReference type="Pfam" id="PF12776">
    <property type="entry name" value="Myb_DNA-bind_3"/>
    <property type="match status" value="1"/>
</dbReference>
<dbReference type="PANTHER" id="PTHR47072:SF4">
    <property type="entry name" value="MYB_SANT-LIKE DOMAIN-CONTAINING PROTEIN"/>
    <property type="match status" value="1"/>
</dbReference>
<dbReference type="STRING" id="4565.A0A3B6AV44"/>
<dbReference type="Gramene" id="TraesCS2A03G0391600.1">
    <property type="protein sequence ID" value="TraesCS2A03G0391600.1.CDS"/>
    <property type="gene ID" value="TraesCS2A03G0391600"/>
</dbReference>
<dbReference type="OMA" id="IVMAFNE"/>
<keyword evidence="3" id="KW-1185">Reference proteome</keyword>
<reference evidence="2" key="1">
    <citation type="submission" date="2018-08" db="EMBL/GenBank/DDBJ databases">
        <authorList>
            <person name="Rossello M."/>
        </authorList>
    </citation>
    <scope>NUCLEOTIDE SEQUENCE [LARGE SCALE GENOMIC DNA]</scope>
    <source>
        <strain evidence="2">cv. Chinese Spring</strain>
    </source>
</reference>
<dbReference type="Proteomes" id="UP000019116">
    <property type="component" value="Chromosome 2A"/>
</dbReference>
<evidence type="ECO:0000259" key="1">
    <source>
        <dbReference type="Pfam" id="PF12776"/>
    </source>
</evidence>
<dbReference type="OrthoDB" id="683390at2759"/>
<name>A0A3B6AV44_WHEAT</name>